<comment type="caution">
    <text evidence="8">The sequence shown here is derived from an EMBL/GenBank/DDBJ whole genome shotgun (WGS) entry which is preliminary data.</text>
</comment>
<dbReference type="GO" id="GO:0016987">
    <property type="term" value="F:sigma factor activity"/>
    <property type="evidence" value="ECO:0007669"/>
    <property type="project" value="UniProtKB-KW"/>
</dbReference>
<dbReference type="Gene3D" id="1.10.1740.10">
    <property type="match status" value="1"/>
</dbReference>
<gene>
    <name evidence="8" type="ORF">D7Z26_14925</name>
</gene>
<evidence type="ECO:0000256" key="4">
    <source>
        <dbReference type="ARBA" id="ARBA00023125"/>
    </source>
</evidence>
<keyword evidence="5" id="KW-0804">Transcription</keyword>
<dbReference type="InterPro" id="IPR039425">
    <property type="entry name" value="RNA_pol_sigma-70-like"/>
</dbReference>
<name>A0A494XTP7_9BACL</name>
<dbReference type="Proteomes" id="UP000282076">
    <property type="component" value="Unassembled WGS sequence"/>
</dbReference>
<keyword evidence="2" id="KW-0805">Transcription regulation</keyword>
<comment type="similarity">
    <text evidence="1">Belongs to the sigma-70 factor family. ECF subfamily.</text>
</comment>
<dbReference type="InterPro" id="IPR007627">
    <property type="entry name" value="RNA_pol_sigma70_r2"/>
</dbReference>
<dbReference type="PANTHER" id="PTHR43133">
    <property type="entry name" value="RNA POLYMERASE ECF-TYPE SIGMA FACTO"/>
    <property type="match status" value="1"/>
</dbReference>
<dbReference type="EMBL" id="RBZM01000006">
    <property type="protein sequence ID" value="RKP53031.1"/>
    <property type="molecule type" value="Genomic_DNA"/>
</dbReference>
<dbReference type="RefSeq" id="WP_120977774.1">
    <property type="nucleotide sequence ID" value="NZ_RBZM01000006.1"/>
</dbReference>
<dbReference type="SUPFAM" id="SSF88659">
    <property type="entry name" value="Sigma3 and sigma4 domains of RNA polymerase sigma factors"/>
    <property type="match status" value="1"/>
</dbReference>
<dbReference type="Pfam" id="PF04542">
    <property type="entry name" value="Sigma70_r2"/>
    <property type="match status" value="1"/>
</dbReference>
<dbReference type="InterPro" id="IPR013325">
    <property type="entry name" value="RNA_pol_sigma_r2"/>
</dbReference>
<dbReference type="Pfam" id="PF08281">
    <property type="entry name" value="Sigma70_r4_2"/>
    <property type="match status" value="1"/>
</dbReference>
<evidence type="ECO:0000256" key="3">
    <source>
        <dbReference type="ARBA" id="ARBA00023082"/>
    </source>
</evidence>
<dbReference type="InterPro" id="IPR013249">
    <property type="entry name" value="RNA_pol_sigma70_r4_t2"/>
</dbReference>
<evidence type="ECO:0000313" key="8">
    <source>
        <dbReference type="EMBL" id="RKP53031.1"/>
    </source>
</evidence>
<dbReference type="OrthoDB" id="2381154at2"/>
<dbReference type="GO" id="GO:0006352">
    <property type="term" value="P:DNA-templated transcription initiation"/>
    <property type="evidence" value="ECO:0007669"/>
    <property type="project" value="InterPro"/>
</dbReference>
<dbReference type="NCBIfam" id="TIGR02937">
    <property type="entry name" value="sigma70-ECF"/>
    <property type="match status" value="1"/>
</dbReference>
<keyword evidence="9" id="KW-1185">Reference proteome</keyword>
<feature type="domain" description="RNA polymerase sigma factor 70 region 4 type 2" evidence="7">
    <location>
        <begin position="115"/>
        <end position="165"/>
    </location>
</feature>
<dbReference type="InterPro" id="IPR013324">
    <property type="entry name" value="RNA_pol_sigma_r3/r4-like"/>
</dbReference>
<evidence type="ECO:0000256" key="2">
    <source>
        <dbReference type="ARBA" id="ARBA00023015"/>
    </source>
</evidence>
<feature type="domain" description="RNA polymerase sigma-70 region 2" evidence="6">
    <location>
        <begin position="20"/>
        <end position="83"/>
    </location>
</feature>
<evidence type="ECO:0000259" key="6">
    <source>
        <dbReference type="Pfam" id="PF04542"/>
    </source>
</evidence>
<accession>A0A494XTP7</accession>
<keyword evidence="4" id="KW-0238">DNA-binding</keyword>
<dbReference type="InterPro" id="IPR036388">
    <property type="entry name" value="WH-like_DNA-bd_sf"/>
</dbReference>
<dbReference type="GO" id="GO:0003677">
    <property type="term" value="F:DNA binding"/>
    <property type="evidence" value="ECO:0007669"/>
    <property type="project" value="UniProtKB-KW"/>
</dbReference>
<dbReference type="PANTHER" id="PTHR43133:SF8">
    <property type="entry name" value="RNA POLYMERASE SIGMA FACTOR HI_1459-RELATED"/>
    <property type="match status" value="1"/>
</dbReference>
<dbReference type="SUPFAM" id="SSF88946">
    <property type="entry name" value="Sigma2 domain of RNA polymerase sigma factors"/>
    <property type="match status" value="1"/>
</dbReference>
<proteinExistence type="inferred from homology"/>
<evidence type="ECO:0000256" key="1">
    <source>
        <dbReference type="ARBA" id="ARBA00010641"/>
    </source>
</evidence>
<dbReference type="AlphaFoldDB" id="A0A494XTP7"/>
<dbReference type="Gene3D" id="1.10.10.10">
    <property type="entry name" value="Winged helix-like DNA-binding domain superfamily/Winged helix DNA-binding domain"/>
    <property type="match status" value="1"/>
</dbReference>
<sequence>MTPNPVIAATEVGLDRSAVEGLQGALSRYCLSLTESRWDAEDLAQEAWLKAIDSAIGLNHANPEAYLLRIARNAWIDRSRRQSALARMISAEQASAKTAKAEMPDQGAIVLESIFQALLAHMSPLQRTVFLLRDLFGYSSAESASLLGTSEGAIKAALHRARLTLPSVREAIDKEMLAAPKEEGLSEVLRALATAYRIGDIDALLALMQHNESEFAPAIALLQSRRLQTSSSASARRGTLSPSMAFAA</sequence>
<evidence type="ECO:0000313" key="9">
    <source>
        <dbReference type="Proteomes" id="UP000282076"/>
    </source>
</evidence>
<keyword evidence="3" id="KW-0731">Sigma factor</keyword>
<organism evidence="8 9">
    <name type="scientific">Cohnella endophytica</name>
    <dbReference type="NCBI Taxonomy" id="2419778"/>
    <lineage>
        <taxon>Bacteria</taxon>
        <taxon>Bacillati</taxon>
        <taxon>Bacillota</taxon>
        <taxon>Bacilli</taxon>
        <taxon>Bacillales</taxon>
        <taxon>Paenibacillaceae</taxon>
        <taxon>Cohnella</taxon>
    </lineage>
</organism>
<dbReference type="InterPro" id="IPR014284">
    <property type="entry name" value="RNA_pol_sigma-70_dom"/>
</dbReference>
<evidence type="ECO:0000256" key="5">
    <source>
        <dbReference type="ARBA" id="ARBA00023163"/>
    </source>
</evidence>
<reference evidence="8 9" key="1">
    <citation type="submission" date="2018-10" db="EMBL/GenBank/DDBJ databases">
        <title>Cohnella sp. M2MS4P-1, whole genome shotgun sequence.</title>
        <authorList>
            <person name="Tuo L."/>
        </authorList>
    </citation>
    <scope>NUCLEOTIDE SEQUENCE [LARGE SCALE GENOMIC DNA]</scope>
    <source>
        <strain evidence="8 9">M2MS4P-1</strain>
    </source>
</reference>
<protein>
    <submittedName>
        <fullName evidence="8">RNA polymerase sigma factor</fullName>
    </submittedName>
</protein>
<evidence type="ECO:0000259" key="7">
    <source>
        <dbReference type="Pfam" id="PF08281"/>
    </source>
</evidence>